<name>A0A6G4UDA4_9ACTN</name>
<feature type="transmembrane region" description="Helical" evidence="5">
    <location>
        <begin position="7"/>
        <end position="28"/>
    </location>
</feature>
<gene>
    <name evidence="6" type="ORF">G5C51_39660</name>
</gene>
<dbReference type="InterPro" id="IPR004695">
    <property type="entry name" value="SLAC1/Mae1/Ssu1/TehA"/>
</dbReference>
<evidence type="ECO:0000256" key="5">
    <source>
        <dbReference type="SAM" id="Phobius"/>
    </source>
</evidence>
<evidence type="ECO:0000256" key="3">
    <source>
        <dbReference type="ARBA" id="ARBA00022989"/>
    </source>
</evidence>
<organism evidence="6 7">
    <name type="scientific">Streptomyces coryli</name>
    <dbReference type="NCBI Taxonomy" id="1128680"/>
    <lineage>
        <taxon>Bacteria</taxon>
        <taxon>Bacillati</taxon>
        <taxon>Actinomycetota</taxon>
        <taxon>Actinomycetes</taxon>
        <taxon>Kitasatosporales</taxon>
        <taxon>Streptomycetaceae</taxon>
        <taxon>Streptomyces</taxon>
    </lineage>
</organism>
<keyword evidence="3 5" id="KW-1133">Transmembrane helix</keyword>
<feature type="transmembrane region" description="Helical" evidence="5">
    <location>
        <begin position="72"/>
        <end position="93"/>
    </location>
</feature>
<evidence type="ECO:0000256" key="4">
    <source>
        <dbReference type="ARBA" id="ARBA00023136"/>
    </source>
</evidence>
<keyword evidence="2 5" id="KW-0812">Transmembrane</keyword>
<dbReference type="InterPro" id="IPR038665">
    <property type="entry name" value="Voltage-dep_anion_channel_sf"/>
</dbReference>
<sequence length="311" mass="32219">MTAESRWTALPPAAGSAVMATGILSVGLHLTGHEGVSRVALALTAAAWLTLAGLFAYRLLRTPARWVAEADTPPALTAVAASTVLGTRLALLGGGARPVAVALLVVAALLWPVLLTAVVRHWGRRMPGAVFLVCVATQGLVVLAGTLAATLPAAWLAWPAVVIFALGLVLYGAAFSRFDLGNVRTGAGDQWVAGGALAISALAGAKLLALPQWHDAPVLRAVTLALLALDLAWYAVLLLAELRYPRPRYDVRRWATVFPMGMTAVAALSVSAAAGVDWAATVGRVLLWPAVAAWLLTCAGAVRQRVTSGRG</sequence>
<protein>
    <recommendedName>
        <fullName evidence="8">Integral membrane protein</fullName>
    </recommendedName>
</protein>
<evidence type="ECO:0000256" key="2">
    <source>
        <dbReference type="ARBA" id="ARBA00022692"/>
    </source>
</evidence>
<feature type="transmembrane region" description="Helical" evidence="5">
    <location>
        <begin position="130"/>
        <end position="149"/>
    </location>
</feature>
<dbReference type="Pfam" id="PF03595">
    <property type="entry name" value="SLAC1"/>
    <property type="match status" value="1"/>
</dbReference>
<reference evidence="6 7" key="1">
    <citation type="submission" date="2020-02" db="EMBL/GenBank/DDBJ databases">
        <title>Whole-genome analyses of novel actinobacteria.</title>
        <authorList>
            <person name="Sahin N."/>
        </authorList>
    </citation>
    <scope>NUCLEOTIDE SEQUENCE [LARGE SCALE GENOMIC DNA]</scope>
    <source>
        <strain evidence="6 7">A7024</strain>
    </source>
</reference>
<accession>A0A6G4UDA4</accession>
<evidence type="ECO:0008006" key="8">
    <source>
        <dbReference type="Google" id="ProtNLM"/>
    </source>
</evidence>
<feature type="transmembrane region" description="Helical" evidence="5">
    <location>
        <begin position="221"/>
        <end position="242"/>
    </location>
</feature>
<feature type="transmembrane region" description="Helical" evidence="5">
    <location>
        <begin position="40"/>
        <end position="60"/>
    </location>
</feature>
<dbReference type="CDD" id="cd09319">
    <property type="entry name" value="TDT_like_1"/>
    <property type="match status" value="1"/>
</dbReference>
<keyword evidence="4 5" id="KW-0472">Membrane</keyword>
<dbReference type="GO" id="GO:0055085">
    <property type="term" value="P:transmembrane transport"/>
    <property type="evidence" value="ECO:0007669"/>
    <property type="project" value="InterPro"/>
</dbReference>
<comment type="caution">
    <text evidence="6">The sequence shown here is derived from an EMBL/GenBank/DDBJ whole genome shotgun (WGS) entry which is preliminary data.</text>
</comment>
<comment type="subcellular location">
    <subcellularLocation>
        <location evidence="1">Membrane</location>
        <topology evidence="1">Multi-pass membrane protein</topology>
    </subcellularLocation>
</comment>
<feature type="transmembrane region" description="Helical" evidence="5">
    <location>
        <begin position="282"/>
        <end position="302"/>
    </location>
</feature>
<feature type="transmembrane region" description="Helical" evidence="5">
    <location>
        <begin position="155"/>
        <end position="178"/>
    </location>
</feature>
<dbReference type="GO" id="GO:0016020">
    <property type="term" value="C:membrane"/>
    <property type="evidence" value="ECO:0007669"/>
    <property type="project" value="UniProtKB-SubCell"/>
</dbReference>
<dbReference type="Gene3D" id="1.50.10.150">
    <property type="entry name" value="Voltage-dependent anion channel"/>
    <property type="match status" value="1"/>
</dbReference>
<proteinExistence type="predicted"/>
<dbReference type="Proteomes" id="UP000481583">
    <property type="component" value="Unassembled WGS sequence"/>
</dbReference>
<keyword evidence="7" id="KW-1185">Reference proteome</keyword>
<dbReference type="EMBL" id="JAAKZV010000381">
    <property type="protein sequence ID" value="NGN69992.1"/>
    <property type="molecule type" value="Genomic_DNA"/>
</dbReference>
<evidence type="ECO:0000313" key="7">
    <source>
        <dbReference type="Proteomes" id="UP000481583"/>
    </source>
</evidence>
<evidence type="ECO:0000256" key="1">
    <source>
        <dbReference type="ARBA" id="ARBA00004141"/>
    </source>
</evidence>
<feature type="transmembrane region" description="Helical" evidence="5">
    <location>
        <begin position="190"/>
        <end position="209"/>
    </location>
</feature>
<evidence type="ECO:0000313" key="6">
    <source>
        <dbReference type="EMBL" id="NGN69992.1"/>
    </source>
</evidence>
<feature type="transmembrane region" description="Helical" evidence="5">
    <location>
        <begin position="254"/>
        <end position="276"/>
    </location>
</feature>
<dbReference type="AlphaFoldDB" id="A0A6G4UDA4"/>
<feature type="transmembrane region" description="Helical" evidence="5">
    <location>
        <begin position="99"/>
        <end position="118"/>
    </location>
</feature>